<sequence length="115" mass="12728">MLRSPVAISIHHLDISAALFRLATEAVQRRSIELGAFASIHDVVSHATERTVAAHVDRDQIEHALAIGIDGPIRISLIARASWRPMLREVQQRLSETAGRRLSIKQTVAVLLQQP</sequence>
<reference evidence="1" key="1">
    <citation type="submission" date="2020-02" db="EMBL/GenBank/DDBJ databases">
        <authorList>
            <person name="Meier V. D."/>
        </authorList>
    </citation>
    <scope>NUCLEOTIDE SEQUENCE</scope>
    <source>
        <strain evidence="1">AVDCRST_MAG91</strain>
    </source>
</reference>
<accession>A0A6J4SPF9</accession>
<dbReference type="EMBL" id="CADCVX010000226">
    <property type="protein sequence ID" value="CAA9500124.1"/>
    <property type="molecule type" value="Genomic_DNA"/>
</dbReference>
<protein>
    <submittedName>
        <fullName evidence="1">Uncharacterized protein</fullName>
    </submittedName>
</protein>
<gene>
    <name evidence="1" type="ORF">AVDCRST_MAG91-1007</name>
</gene>
<organism evidence="1">
    <name type="scientific">uncultured Sphingomonadaceae bacterium</name>
    <dbReference type="NCBI Taxonomy" id="169976"/>
    <lineage>
        <taxon>Bacteria</taxon>
        <taxon>Pseudomonadati</taxon>
        <taxon>Pseudomonadota</taxon>
        <taxon>Alphaproteobacteria</taxon>
        <taxon>Sphingomonadales</taxon>
        <taxon>Sphingomonadaceae</taxon>
        <taxon>environmental samples</taxon>
    </lineage>
</organism>
<dbReference type="AlphaFoldDB" id="A0A6J4SPF9"/>
<evidence type="ECO:0000313" key="1">
    <source>
        <dbReference type="EMBL" id="CAA9500124.1"/>
    </source>
</evidence>
<proteinExistence type="predicted"/>
<name>A0A6J4SPF9_9SPHN</name>